<keyword evidence="3" id="KW-1185">Reference proteome</keyword>
<dbReference type="EMBL" id="MCFH01000015">
    <property type="protein sequence ID" value="ORX52640.1"/>
    <property type="molecule type" value="Genomic_DNA"/>
</dbReference>
<feature type="transmembrane region" description="Helical" evidence="1">
    <location>
        <begin position="103"/>
        <end position="122"/>
    </location>
</feature>
<dbReference type="PROSITE" id="PS50244">
    <property type="entry name" value="S5A_REDUCTASE"/>
    <property type="match status" value="1"/>
</dbReference>
<comment type="caution">
    <text evidence="2">The sequence shown here is derived from an EMBL/GenBank/DDBJ whole genome shotgun (WGS) entry which is preliminary data.</text>
</comment>
<keyword evidence="1" id="KW-1133">Transmembrane helix</keyword>
<dbReference type="AlphaFoldDB" id="A0A1Y1VDN0"/>
<reference evidence="2 3" key="2">
    <citation type="submission" date="2016-08" db="EMBL/GenBank/DDBJ databases">
        <title>Pervasive Adenine N6-methylation of Active Genes in Fungi.</title>
        <authorList>
            <consortium name="DOE Joint Genome Institute"/>
            <person name="Mondo S.J."/>
            <person name="Dannebaum R.O."/>
            <person name="Kuo R.C."/>
            <person name="Labutti K."/>
            <person name="Haridas S."/>
            <person name="Kuo A."/>
            <person name="Salamov A."/>
            <person name="Ahrendt S.R."/>
            <person name="Lipzen A."/>
            <person name="Sullivan W."/>
            <person name="Andreopoulos W.B."/>
            <person name="Clum A."/>
            <person name="Lindquist E."/>
            <person name="Daum C."/>
            <person name="Ramamoorthy G.K."/>
            <person name="Gryganskyi A."/>
            <person name="Culley D."/>
            <person name="Magnuson J.K."/>
            <person name="James T.Y."/>
            <person name="O'Malley M.A."/>
            <person name="Stajich J.E."/>
            <person name="Spatafora J.W."/>
            <person name="Visel A."/>
            <person name="Grigoriev I.V."/>
        </authorList>
    </citation>
    <scope>NUCLEOTIDE SEQUENCE [LARGE SCALE GENOMIC DNA]</scope>
    <source>
        <strain evidence="3">finn</strain>
    </source>
</reference>
<organism evidence="2 3">
    <name type="scientific">Piromyces finnis</name>
    <dbReference type="NCBI Taxonomy" id="1754191"/>
    <lineage>
        <taxon>Eukaryota</taxon>
        <taxon>Fungi</taxon>
        <taxon>Fungi incertae sedis</taxon>
        <taxon>Chytridiomycota</taxon>
        <taxon>Chytridiomycota incertae sedis</taxon>
        <taxon>Neocallimastigomycetes</taxon>
        <taxon>Neocallimastigales</taxon>
        <taxon>Neocallimastigaceae</taxon>
        <taxon>Piromyces</taxon>
    </lineage>
</organism>
<dbReference type="Proteomes" id="UP000193719">
    <property type="component" value="Unassembled WGS sequence"/>
</dbReference>
<evidence type="ECO:0000313" key="3">
    <source>
        <dbReference type="Proteomes" id="UP000193719"/>
    </source>
</evidence>
<reference evidence="2 3" key="1">
    <citation type="submission" date="2016-08" db="EMBL/GenBank/DDBJ databases">
        <title>Genomes of anaerobic fungi encode conserved fungal cellulosomes for biomass hydrolysis.</title>
        <authorList>
            <consortium name="DOE Joint Genome Institute"/>
            <person name="Haitjema C.H."/>
            <person name="Gilmore S.P."/>
            <person name="Henske J.K."/>
            <person name="Solomon K.V."/>
            <person name="De Groot R."/>
            <person name="Kuo A."/>
            <person name="Mondo S.J."/>
            <person name="Salamov A.A."/>
            <person name="Labutti K."/>
            <person name="Zhao Z."/>
            <person name="Chiniquy J."/>
            <person name="Barry K."/>
            <person name="Brewer H.M."/>
            <person name="Purvine S.O."/>
            <person name="Wright A.T."/>
            <person name="Boxma B."/>
            <person name="Van Alen T."/>
            <person name="Hackstein J.H."/>
            <person name="Baker S.E."/>
            <person name="Grigoriev I.V."/>
            <person name="O'Malley M.A."/>
        </authorList>
    </citation>
    <scope>NUCLEOTIDE SEQUENCE [LARGE SCALE GENOMIC DNA]</scope>
    <source>
        <strain evidence="3">finn</strain>
    </source>
</reference>
<dbReference type="Pfam" id="PF06966">
    <property type="entry name" value="DUF1295"/>
    <property type="match status" value="1"/>
</dbReference>
<keyword evidence="1" id="KW-0812">Transmembrane</keyword>
<name>A0A1Y1VDN0_9FUNG</name>
<feature type="transmembrane region" description="Helical" evidence="1">
    <location>
        <begin position="201"/>
        <end position="222"/>
    </location>
</feature>
<accession>A0A1Y1VDN0</accession>
<protein>
    <submittedName>
        <fullName evidence="2">Uncharacterized protein</fullName>
    </submittedName>
</protein>
<dbReference type="InterPro" id="IPR010721">
    <property type="entry name" value="UstE-like"/>
</dbReference>
<evidence type="ECO:0000313" key="2">
    <source>
        <dbReference type="EMBL" id="ORX52640.1"/>
    </source>
</evidence>
<dbReference type="Gene3D" id="1.20.120.1630">
    <property type="match status" value="1"/>
</dbReference>
<keyword evidence="1" id="KW-0472">Membrane</keyword>
<sequence length="258" mass="29066">MSSFLILYLVAVALTALGFIKFMWFLSLGYAFSVVAMGIANLIIFRNNLTLSTAILNVLFIVYGCRLGSFLYIREGSSSYINKDKNKQEEEKPEKPHSLVSKISIWLPCAFIYVCEVSPVLFRLQNGAFNSILIYIGIVISCLGIFFEGVGDYQKFTSKKKNPTRFCDIGLYKIVRCPNYLGEILFWTGIFVSGINALQGVWQWLAACFGYVCIVFIMISAASSLDKKQKRNYAENNEFQTYASSTPLLIPFAPVSRK</sequence>
<gene>
    <name evidence="2" type="ORF">BCR36DRAFT_582574</name>
</gene>
<proteinExistence type="predicted"/>
<dbReference type="GO" id="GO:0016020">
    <property type="term" value="C:membrane"/>
    <property type="evidence" value="ECO:0007669"/>
    <property type="project" value="TreeGrafter"/>
</dbReference>
<dbReference type="OrthoDB" id="201504at2759"/>
<feature type="transmembrane region" description="Helical" evidence="1">
    <location>
        <begin position="129"/>
        <end position="147"/>
    </location>
</feature>
<evidence type="ECO:0000256" key="1">
    <source>
        <dbReference type="SAM" id="Phobius"/>
    </source>
</evidence>
<dbReference type="PANTHER" id="PTHR32251">
    <property type="entry name" value="3-OXO-5-ALPHA-STEROID 4-DEHYDROGENASE"/>
    <property type="match status" value="1"/>
</dbReference>
<dbReference type="PANTHER" id="PTHR32251:SF15">
    <property type="entry name" value="3-OXO-5-ALPHA-STEROID 4-DEHYDROGENASE (DUF1295)"/>
    <property type="match status" value="1"/>
</dbReference>